<feature type="signal peptide" evidence="2">
    <location>
        <begin position="1"/>
        <end position="29"/>
    </location>
</feature>
<dbReference type="RefSeq" id="WP_267566039.1">
    <property type="nucleotide sequence ID" value="NZ_JAPNTZ010000009.1"/>
</dbReference>
<evidence type="ECO:0000256" key="1">
    <source>
        <dbReference type="SAM" id="MobiDB-lite"/>
    </source>
</evidence>
<feature type="region of interest" description="Disordered" evidence="1">
    <location>
        <begin position="516"/>
        <end position="539"/>
    </location>
</feature>
<feature type="compositionally biased region" description="Polar residues" evidence="1">
    <location>
        <begin position="516"/>
        <end position="526"/>
    </location>
</feature>
<organism evidence="3 4">
    <name type="scientific">Paractinoplanes pyxinae</name>
    <dbReference type="NCBI Taxonomy" id="2997416"/>
    <lineage>
        <taxon>Bacteria</taxon>
        <taxon>Bacillati</taxon>
        <taxon>Actinomycetota</taxon>
        <taxon>Actinomycetes</taxon>
        <taxon>Micromonosporales</taxon>
        <taxon>Micromonosporaceae</taxon>
        <taxon>Paractinoplanes</taxon>
    </lineage>
</organism>
<gene>
    <name evidence="3" type="ORF">OWR29_26935</name>
</gene>
<evidence type="ECO:0000256" key="2">
    <source>
        <dbReference type="SAM" id="SignalP"/>
    </source>
</evidence>
<dbReference type="EMBL" id="JAPNTZ010000009">
    <property type="protein sequence ID" value="MCY1141648.1"/>
    <property type="molecule type" value="Genomic_DNA"/>
</dbReference>
<reference evidence="3" key="1">
    <citation type="submission" date="2022-11" db="EMBL/GenBank/DDBJ databases">
        <authorList>
            <person name="Somphong A."/>
            <person name="Phongsopitanun W."/>
        </authorList>
    </citation>
    <scope>NUCLEOTIDE SEQUENCE</scope>
    <source>
        <strain evidence="3">Pm04-4</strain>
    </source>
</reference>
<name>A0ABT4B581_9ACTN</name>
<comment type="caution">
    <text evidence="3">The sequence shown here is derived from an EMBL/GenBank/DDBJ whole genome shotgun (WGS) entry which is preliminary data.</text>
</comment>
<evidence type="ECO:0000313" key="4">
    <source>
        <dbReference type="Proteomes" id="UP001151002"/>
    </source>
</evidence>
<keyword evidence="2" id="KW-0732">Signal</keyword>
<accession>A0ABT4B581</accession>
<dbReference type="Proteomes" id="UP001151002">
    <property type="component" value="Unassembled WGS sequence"/>
</dbReference>
<feature type="chain" id="PRO_5045725032" evidence="2">
    <location>
        <begin position="30"/>
        <end position="539"/>
    </location>
</feature>
<protein>
    <submittedName>
        <fullName evidence="3">Uncharacterized protein</fullName>
    </submittedName>
</protein>
<evidence type="ECO:0000313" key="3">
    <source>
        <dbReference type="EMBL" id="MCY1141648.1"/>
    </source>
</evidence>
<sequence length="539" mass="56837">MNLRFTRGLLRGALVLAFAAVTTATGATAAQAAAPRLSLTALAFEQPTVDASAGTAIDNLTWTIKNTDPDAENLFGSVTFRMRSSVTGAYVGHEKTVQFSYGDTCCNGASWVSGTPQESTYEYSLGVPRWADATTTTWEVTNVSATTNGLTLSVGRAKLADFASTVTATTSIDSSGPSVETLTLQRPSPPYLYVGDGSREVTYDFGVQDAQSGFWKGTLKLAGPGGQSVSTPFTWEYEEYSTGTRCGSVSGGDLWYMSCNISVTLPAGAAAGSWRLAQMVVFNNVGGRSTFKNPQSSPFTVTSNAVVSASNFAISPAEADNWREDVEGEVTFDVAGLRKGLSSVNLEFGPYGRCRQDGPASLSGSTVTAEFVMFERSTDCTVTGLAIVDGAGAVAVYGSDYGAPDPKLTVRRKPNTTPPSITGATLDPSVVALSQIGDRALHLEIKAKVQTAPINQYSVRVYNAEGDTVYQVFGGTGQQSDGTVDSYIYLSPWEVQPGTYTVGFRLTDESGLSTSWDLPDYPNSQPVPGGPVTLTVTAD</sequence>
<proteinExistence type="predicted"/>
<keyword evidence="4" id="KW-1185">Reference proteome</keyword>